<keyword evidence="10" id="KW-1185">Reference proteome</keyword>
<evidence type="ECO:0000256" key="6">
    <source>
        <dbReference type="ARBA" id="ARBA00023136"/>
    </source>
</evidence>
<evidence type="ECO:0000256" key="1">
    <source>
        <dbReference type="ARBA" id="ARBA00004651"/>
    </source>
</evidence>
<dbReference type="InterPro" id="IPR035906">
    <property type="entry name" value="MetI-like_sf"/>
</dbReference>
<keyword evidence="2 7" id="KW-0813">Transport</keyword>
<evidence type="ECO:0000256" key="7">
    <source>
        <dbReference type="RuleBase" id="RU363032"/>
    </source>
</evidence>
<dbReference type="GO" id="GO:0055085">
    <property type="term" value="P:transmembrane transport"/>
    <property type="evidence" value="ECO:0007669"/>
    <property type="project" value="InterPro"/>
</dbReference>
<gene>
    <name evidence="9" type="ORF">SAMN02745217_01601</name>
</gene>
<dbReference type="Proteomes" id="UP000184612">
    <property type="component" value="Unassembled WGS sequence"/>
</dbReference>
<dbReference type="GO" id="GO:0005886">
    <property type="term" value="C:plasma membrane"/>
    <property type="evidence" value="ECO:0007669"/>
    <property type="project" value="UniProtKB-SubCell"/>
</dbReference>
<dbReference type="PROSITE" id="PS50928">
    <property type="entry name" value="ABC_TM1"/>
    <property type="match status" value="1"/>
</dbReference>
<dbReference type="CDD" id="cd06261">
    <property type="entry name" value="TM_PBP2"/>
    <property type="match status" value="1"/>
</dbReference>
<evidence type="ECO:0000256" key="3">
    <source>
        <dbReference type="ARBA" id="ARBA00022475"/>
    </source>
</evidence>
<keyword evidence="6 7" id="KW-0472">Membrane</keyword>
<evidence type="ECO:0000256" key="5">
    <source>
        <dbReference type="ARBA" id="ARBA00022989"/>
    </source>
</evidence>
<evidence type="ECO:0000256" key="4">
    <source>
        <dbReference type="ARBA" id="ARBA00022692"/>
    </source>
</evidence>
<dbReference type="RefSeq" id="WP_073588301.1">
    <property type="nucleotide sequence ID" value="NZ_FRFD01000004.1"/>
</dbReference>
<proteinExistence type="inferred from homology"/>
<dbReference type="PANTHER" id="PTHR43744">
    <property type="entry name" value="ABC TRANSPORTER PERMEASE PROTEIN MG189-RELATED-RELATED"/>
    <property type="match status" value="1"/>
</dbReference>
<evidence type="ECO:0000256" key="2">
    <source>
        <dbReference type="ARBA" id="ARBA00022448"/>
    </source>
</evidence>
<feature type="domain" description="ABC transmembrane type-1" evidence="8">
    <location>
        <begin position="67"/>
        <end position="256"/>
    </location>
</feature>
<dbReference type="Pfam" id="PF00528">
    <property type="entry name" value="BPD_transp_1"/>
    <property type="match status" value="1"/>
</dbReference>
<dbReference type="PANTHER" id="PTHR43744:SF2">
    <property type="entry name" value="ARABINOOLIGOSACCHARIDES TRANSPORT SYSTEM PERMEASE PROTEIN ARAQ"/>
    <property type="match status" value="1"/>
</dbReference>
<sequence>MIRRGKRVLQYVFLTVVSILSVFPIYYMICGATNKSADVVGGRLLPGSYLVSNFQNLILQQNLSAALWNSIRNATIMTLLSLLICSIAGYGFEIYHDKGKDLVMAILLLAMMIPFAVIMIPLFRMFSHMKLINTMTAIVLPAISTPFLIMLFRQSARSFPHDIIEAARIDGLNEMGIFFRMFIPTMRSTYAAAMTITFMGAWNNYLWPKIVLQTNNSITMPVLVANSMGGHYVDYGMLMISVLICTIPTAIIFFALQKNFAEGITGAVK</sequence>
<dbReference type="AlphaFoldDB" id="A0A1M7Y5C5"/>
<feature type="transmembrane region" description="Helical" evidence="7">
    <location>
        <begin position="132"/>
        <end position="152"/>
    </location>
</feature>
<keyword evidence="5 7" id="KW-1133">Transmembrane helix</keyword>
<keyword evidence="4 7" id="KW-0812">Transmembrane</keyword>
<dbReference type="STRING" id="1121345.SAMN02745217_01601"/>
<evidence type="ECO:0000259" key="8">
    <source>
        <dbReference type="PROSITE" id="PS50928"/>
    </source>
</evidence>
<protein>
    <submittedName>
        <fullName evidence="9">Lactose/L-arabinose transport system permease protein</fullName>
    </submittedName>
</protein>
<feature type="transmembrane region" description="Helical" evidence="7">
    <location>
        <begin position="12"/>
        <end position="29"/>
    </location>
</feature>
<evidence type="ECO:0000313" key="9">
    <source>
        <dbReference type="EMBL" id="SHO47642.1"/>
    </source>
</evidence>
<name>A0A1M7Y5C5_9FIRM</name>
<accession>A0A1M7Y5C5</accession>
<keyword evidence="3" id="KW-1003">Cell membrane</keyword>
<dbReference type="InterPro" id="IPR000515">
    <property type="entry name" value="MetI-like"/>
</dbReference>
<comment type="similarity">
    <text evidence="7">Belongs to the binding-protein-dependent transport system permease family.</text>
</comment>
<dbReference type="EMBL" id="FRFD01000004">
    <property type="protein sequence ID" value="SHO47642.1"/>
    <property type="molecule type" value="Genomic_DNA"/>
</dbReference>
<reference evidence="9 10" key="1">
    <citation type="submission" date="2016-12" db="EMBL/GenBank/DDBJ databases">
        <authorList>
            <person name="Song W.-J."/>
            <person name="Kurnit D.M."/>
        </authorList>
    </citation>
    <scope>NUCLEOTIDE SEQUENCE [LARGE SCALE GENOMIC DNA]</scope>
    <source>
        <strain evidence="9 10">DSM 12503</strain>
    </source>
</reference>
<comment type="subcellular location">
    <subcellularLocation>
        <location evidence="1 7">Cell membrane</location>
        <topology evidence="1 7">Multi-pass membrane protein</topology>
    </subcellularLocation>
</comment>
<feature type="transmembrane region" description="Helical" evidence="7">
    <location>
        <begin position="74"/>
        <end position="95"/>
    </location>
</feature>
<dbReference type="Gene3D" id="1.10.3720.10">
    <property type="entry name" value="MetI-like"/>
    <property type="match status" value="1"/>
</dbReference>
<feature type="transmembrane region" description="Helical" evidence="7">
    <location>
        <begin position="235"/>
        <end position="256"/>
    </location>
</feature>
<feature type="transmembrane region" description="Helical" evidence="7">
    <location>
        <begin position="102"/>
        <end position="126"/>
    </location>
</feature>
<organism evidence="9 10">
    <name type="scientific">Anaerocolumna xylanovorans DSM 12503</name>
    <dbReference type="NCBI Taxonomy" id="1121345"/>
    <lineage>
        <taxon>Bacteria</taxon>
        <taxon>Bacillati</taxon>
        <taxon>Bacillota</taxon>
        <taxon>Clostridia</taxon>
        <taxon>Lachnospirales</taxon>
        <taxon>Lachnospiraceae</taxon>
        <taxon>Anaerocolumna</taxon>
    </lineage>
</organism>
<dbReference type="SUPFAM" id="SSF161098">
    <property type="entry name" value="MetI-like"/>
    <property type="match status" value="1"/>
</dbReference>
<dbReference type="OrthoDB" id="9787837at2"/>
<evidence type="ECO:0000313" key="10">
    <source>
        <dbReference type="Proteomes" id="UP000184612"/>
    </source>
</evidence>